<dbReference type="PRINTS" id="PR00111">
    <property type="entry name" value="ABHYDROLASE"/>
</dbReference>
<dbReference type="eggNOG" id="COG2267">
    <property type="taxonomic scope" value="Bacteria"/>
</dbReference>
<dbReference type="STRING" id="388467.A19Y_3538"/>
<dbReference type="Gene3D" id="3.40.50.1820">
    <property type="entry name" value="alpha/beta hydrolase"/>
    <property type="match status" value="1"/>
</dbReference>
<keyword evidence="2" id="KW-0378">Hydrolase</keyword>
<dbReference type="EC" id="3.1.-.-" evidence="2"/>
<dbReference type="EMBL" id="CM002803">
    <property type="protein sequence ID" value="KEI68300.1"/>
    <property type="molecule type" value="Genomic_DNA"/>
</dbReference>
<dbReference type="InterPro" id="IPR000639">
    <property type="entry name" value="Epox_hydrolase-like"/>
</dbReference>
<dbReference type="SUPFAM" id="SSF53474">
    <property type="entry name" value="alpha/beta-Hydrolases"/>
    <property type="match status" value="1"/>
</dbReference>
<feature type="domain" description="AB hydrolase-1" evidence="1">
    <location>
        <begin position="13"/>
        <end position="250"/>
    </location>
</feature>
<dbReference type="RefSeq" id="WP_042155665.1">
    <property type="nucleotide sequence ID" value="NZ_CM002803.1"/>
</dbReference>
<dbReference type="InterPro" id="IPR050266">
    <property type="entry name" value="AB_hydrolase_sf"/>
</dbReference>
<evidence type="ECO:0000313" key="3">
    <source>
        <dbReference type="Proteomes" id="UP000027395"/>
    </source>
</evidence>
<reference evidence="2 3" key="1">
    <citation type="journal article" date="2014" name="Appl. Environ. Microbiol.">
        <title>Elucidation of insertion elements encoded on plasmids and in vitro construction of shuttle vectors from the toxic cyanobacterium Planktothrix.</title>
        <authorList>
            <person name="Christiansen G."/>
            <person name="Goesmann A."/>
            <person name="Kurmayer R."/>
        </authorList>
    </citation>
    <scope>NUCLEOTIDE SEQUENCE [LARGE SCALE GENOMIC DNA]</scope>
    <source>
        <strain evidence="2 3">NIVA-CYA 126/8</strain>
    </source>
</reference>
<evidence type="ECO:0000313" key="2">
    <source>
        <dbReference type="EMBL" id="KEI68300.1"/>
    </source>
</evidence>
<sequence length="276" mass="31180">MRLNTQIQGQGFPIICLHGHPGSGQCMSVFTNHLSRRYFTLAPDLRGYGNSRTRQGFEMGDHLQDLETLFQEFNIDQCLVLGWSLGGILALELALKFPEKVKGLILIASAAKPRGNHPPISNLDYVYTGLAGIINWVFPCWRWNIETLGKRSLFRYLIQQHNSSAYHYLAKAAIPAFIQTSGFATQALNQALISGYNRLEYLQQIHCPALVLAGECDRHITAVSSQETAQLLPNSQFYCYPNTAHLFPWEIPQLILTDIDDWIAELSLGDRPYLER</sequence>
<protein>
    <submittedName>
        <fullName evidence="2">Esterase/lipase</fullName>
        <ecNumber evidence="2">3.1.-.-</ecNumber>
    </submittedName>
</protein>
<dbReference type="InterPro" id="IPR029058">
    <property type="entry name" value="AB_hydrolase_fold"/>
</dbReference>
<name>A0A073CWF1_PLAA1</name>
<dbReference type="HOGENOM" id="CLU_020336_50_2_3"/>
<gene>
    <name evidence="2" type="ORF">A19Y_3538</name>
</gene>
<evidence type="ECO:0000259" key="1">
    <source>
        <dbReference type="Pfam" id="PF00561"/>
    </source>
</evidence>
<keyword evidence="3" id="KW-1185">Reference proteome</keyword>
<dbReference type="PATRIC" id="fig|388467.6.peg.3484"/>
<accession>A0A073CWF1</accession>
<dbReference type="GO" id="GO:0016787">
    <property type="term" value="F:hydrolase activity"/>
    <property type="evidence" value="ECO:0007669"/>
    <property type="project" value="UniProtKB-KW"/>
</dbReference>
<dbReference type="InterPro" id="IPR000073">
    <property type="entry name" value="AB_hydrolase_1"/>
</dbReference>
<proteinExistence type="predicted"/>
<dbReference type="AlphaFoldDB" id="A0A073CWF1"/>
<dbReference type="Proteomes" id="UP000027395">
    <property type="component" value="Chromosome"/>
</dbReference>
<dbReference type="PRINTS" id="PR00412">
    <property type="entry name" value="EPOXHYDRLASE"/>
</dbReference>
<dbReference type="Pfam" id="PF00561">
    <property type="entry name" value="Abhydrolase_1"/>
    <property type="match status" value="1"/>
</dbReference>
<organism evidence="2 3">
    <name type="scientific">Planktothrix agardhii (strain NIVA-CYA 126/8)</name>
    <dbReference type="NCBI Taxonomy" id="388467"/>
    <lineage>
        <taxon>Bacteria</taxon>
        <taxon>Bacillati</taxon>
        <taxon>Cyanobacteriota</taxon>
        <taxon>Cyanophyceae</taxon>
        <taxon>Oscillatoriophycideae</taxon>
        <taxon>Oscillatoriales</taxon>
        <taxon>Microcoleaceae</taxon>
        <taxon>Planktothrix</taxon>
    </lineage>
</organism>
<dbReference type="PANTHER" id="PTHR43798">
    <property type="entry name" value="MONOACYLGLYCEROL LIPASE"/>
    <property type="match status" value="1"/>
</dbReference>